<dbReference type="Proteomes" id="UP000011682">
    <property type="component" value="Unassembled WGS sequence"/>
</dbReference>
<reference evidence="11" key="1">
    <citation type="submission" date="2013-05" db="EMBL/GenBank/DDBJ databases">
        <title>Genome assembly of Cystobacter fuscus DSM 2262.</title>
        <authorList>
            <person name="Sharma G."/>
            <person name="Khatri I."/>
            <person name="Kaur C."/>
            <person name="Mayilraj S."/>
            <person name="Subramanian S."/>
        </authorList>
    </citation>
    <scope>NUCLEOTIDE SEQUENCE [LARGE SCALE GENOMIC DNA]</scope>
    <source>
        <strain evidence="11">DSM 2262</strain>
    </source>
</reference>
<comment type="catalytic activity">
    <reaction evidence="1">
        <text>ATP + protein L-histidine = ADP + protein N-phospho-L-histidine.</text>
        <dbReference type="EC" id="2.7.13.3"/>
    </reaction>
</comment>
<keyword evidence="9" id="KW-0812">Transmembrane</keyword>
<keyword evidence="9" id="KW-1133">Transmembrane helix</keyword>
<feature type="transmembrane region" description="Helical" evidence="9">
    <location>
        <begin position="21"/>
        <end position="38"/>
    </location>
</feature>
<dbReference type="PANTHER" id="PTHR43065">
    <property type="entry name" value="SENSOR HISTIDINE KINASE"/>
    <property type="match status" value="1"/>
</dbReference>
<organism evidence="11 12">
    <name type="scientific">Cystobacter fuscus (strain ATCC 25194 / DSM 2262 / NBRC 100088 / M29)</name>
    <dbReference type="NCBI Taxonomy" id="1242864"/>
    <lineage>
        <taxon>Bacteria</taxon>
        <taxon>Pseudomonadati</taxon>
        <taxon>Myxococcota</taxon>
        <taxon>Myxococcia</taxon>
        <taxon>Myxococcales</taxon>
        <taxon>Cystobacterineae</taxon>
        <taxon>Archangiaceae</taxon>
        <taxon>Cystobacter</taxon>
    </lineage>
</organism>
<dbReference type="InterPro" id="IPR036890">
    <property type="entry name" value="HATPase_C_sf"/>
</dbReference>
<dbReference type="CDD" id="cd00075">
    <property type="entry name" value="HATPase"/>
    <property type="match status" value="1"/>
</dbReference>
<dbReference type="Gene3D" id="1.10.287.130">
    <property type="match status" value="1"/>
</dbReference>
<dbReference type="SUPFAM" id="SSF47384">
    <property type="entry name" value="Homodimeric domain of signal transducing histidine kinase"/>
    <property type="match status" value="1"/>
</dbReference>
<evidence type="ECO:0000256" key="8">
    <source>
        <dbReference type="ARBA" id="ARBA00023012"/>
    </source>
</evidence>
<dbReference type="AlphaFoldDB" id="S9QTS4"/>
<evidence type="ECO:0000256" key="3">
    <source>
        <dbReference type="ARBA" id="ARBA00022553"/>
    </source>
</evidence>
<gene>
    <name evidence="11" type="ORF">D187_002134</name>
</gene>
<feature type="transmembrane region" description="Helical" evidence="9">
    <location>
        <begin position="44"/>
        <end position="64"/>
    </location>
</feature>
<evidence type="ECO:0000256" key="6">
    <source>
        <dbReference type="ARBA" id="ARBA00022777"/>
    </source>
</evidence>
<keyword evidence="5" id="KW-0547">Nucleotide-binding</keyword>
<keyword evidence="9" id="KW-0472">Membrane</keyword>
<dbReference type="Pfam" id="PF02518">
    <property type="entry name" value="HATPase_c"/>
    <property type="match status" value="1"/>
</dbReference>
<dbReference type="InterPro" id="IPR005467">
    <property type="entry name" value="His_kinase_dom"/>
</dbReference>
<dbReference type="GO" id="GO:0005524">
    <property type="term" value="F:ATP binding"/>
    <property type="evidence" value="ECO:0007669"/>
    <property type="project" value="UniProtKB-KW"/>
</dbReference>
<feature type="domain" description="Histidine kinase" evidence="10">
    <location>
        <begin position="218"/>
        <end position="438"/>
    </location>
</feature>
<keyword evidence="6" id="KW-0418">Kinase</keyword>
<dbReference type="InterPro" id="IPR036097">
    <property type="entry name" value="HisK_dim/P_sf"/>
</dbReference>
<dbReference type="EC" id="2.7.13.3" evidence="2"/>
<dbReference type="SMART" id="SM00387">
    <property type="entry name" value="HATPase_c"/>
    <property type="match status" value="1"/>
</dbReference>
<evidence type="ECO:0000256" key="5">
    <source>
        <dbReference type="ARBA" id="ARBA00022741"/>
    </source>
</evidence>
<dbReference type="PANTHER" id="PTHR43065:SF10">
    <property type="entry name" value="PEROXIDE STRESS-ACTIVATED HISTIDINE KINASE MAK3"/>
    <property type="match status" value="1"/>
</dbReference>
<accession>S9QTS4</accession>
<keyword evidence="8" id="KW-0902">Two-component regulatory system</keyword>
<protein>
    <recommendedName>
        <fullName evidence="2">histidine kinase</fullName>
        <ecNumber evidence="2">2.7.13.3</ecNumber>
    </recommendedName>
</protein>
<dbReference type="InterPro" id="IPR003594">
    <property type="entry name" value="HATPase_dom"/>
</dbReference>
<feature type="transmembrane region" description="Helical" evidence="9">
    <location>
        <begin position="147"/>
        <end position="165"/>
    </location>
</feature>
<evidence type="ECO:0000313" key="11">
    <source>
        <dbReference type="EMBL" id="EPX60048.1"/>
    </source>
</evidence>
<dbReference type="CDD" id="cd00082">
    <property type="entry name" value="HisKA"/>
    <property type="match status" value="1"/>
</dbReference>
<name>S9QTS4_CYSF2</name>
<keyword evidence="7" id="KW-0067">ATP-binding</keyword>
<evidence type="ECO:0000256" key="9">
    <source>
        <dbReference type="SAM" id="Phobius"/>
    </source>
</evidence>
<dbReference type="Gene3D" id="3.30.565.10">
    <property type="entry name" value="Histidine kinase-like ATPase, C-terminal domain"/>
    <property type="match status" value="1"/>
</dbReference>
<dbReference type="InterPro" id="IPR003661">
    <property type="entry name" value="HisK_dim/P_dom"/>
</dbReference>
<dbReference type="EMBL" id="ANAH02000014">
    <property type="protein sequence ID" value="EPX60048.1"/>
    <property type="molecule type" value="Genomic_DNA"/>
</dbReference>
<keyword evidence="3" id="KW-0597">Phosphoprotein</keyword>
<evidence type="ECO:0000256" key="2">
    <source>
        <dbReference type="ARBA" id="ARBA00012438"/>
    </source>
</evidence>
<feature type="transmembrane region" description="Helical" evidence="9">
    <location>
        <begin position="76"/>
        <end position="94"/>
    </location>
</feature>
<dbReference type="GO" id="GO:0000155">
    <property type="term" value="F:phosphorelay sensor kinase activity"/>
    <property type="evidence" value="ECO:0007669"/>
    <property type="project" value="InterPro"/>
</dbReference>
<evidence type="ECO:0000256" key="7">
    <source>
        <dbReference type="ARBA" id="ARBA00022840"/>
    </source>
</evidence>
<dbReference type="InterPro" id="IPR004358">
    <property type="entry name" value="Sig_transdc_His_kin-like_C"/>
</dbReference>
<dbReference type="PROSITE" id="PS50109">
    <property type="entry name" value="HIS_KIN"/>
    <property type="match status" value="1"/>
</dbReference>
<evidence type="ECO:0000313" key="12">
    <source>
        <dbReference type="Proteomes" id="UP000011682"/>
    </source>
</evidence>
<evidence type="ECO:0000256" key="1">
    <source>
        <dbReference type="ARBA" id="ARBA00000085"/>
    </source>
</evidence>
<dbReference type="SMART" id="SM00388">
    <property type="entry name" value="HisKA"/>
    <property type="match status" value="1"/>
</dbReference>
<dbReference type="eggNOG" id="COG4191">
    <property type="taxonomic scope" value="Bacteria"/>
</dbReference>
<dbReference type="PRINTS" id="PR00344">
    <property type="entry name" value="BCTRLSENSOR"/>
</dbReference>
<dbReference type="Pfam" id="PF00512">
    <property type="entry name" value="HisKA"/>
    <property type="match status" value="1"/>
</dbReference>
<evidence type="ECO:0000259" key="10">
    <source>
        <dbReference type="PROSITE" id="PS50109"/>
    </source>
</evidence>
<keyword evidence="12" id="KW-1185">Reference proteome</keyword>
<evidence type="ECO:0000256" key="4">
    <source>
        <dbReference type="ARBA" id="ARBA00022679"/>
    </source>
</evidence>
<sequence>MMMGNATDDAKALLRADRKNYLVCGAFLPAVALVHCLVTRTLPVGLVVSQLAVGALFGVMAWALGSGRVPTRVMDSVAAVLAILGATVFVILSGGPDSPYFHVFAALPFLLAMFTPATLLPTLVGGAVTLGAVAVVDVLAGVPSRTIVLQMVGFAMLLGLALFGTRTYRRMAEAQRVAHQARLVALEQLAESERRRGDAARERAEVERLVMVGQLAAGVAHEVNNPLAYVKANLCFLEREVEDAQRPLDRDELRGVIAETQQGVLRIQQIVTDLKDFSRAGSGGDEARAVLEEAVLEARRLASVRLRERGEVSLALDPGLPAVRLEQRRVVQVLLNLLLNAADAVELADPTCQAHITVRAWQVEEGVRVEVDDNGPGIPKEVLPRLFEPFFTTKPPGRGTGLGLALCREYVSRAGGSLHAENRPGGGARFVLRLPVVRAPAAALA</sequence>
<proteinExistence type="predicted"/>
<comment type="caution">
    <text evidence="11">The sequence shown here is derived from an EMBL/GenBank/DDBJ whole genome shotgun (WGS) entry which is preliminary data.</text>
</comment>
<keyword evidence="4" id="KW-0808">Transferase</keyword>
<dbReference type="SUPFAM" id="SSF55874">
    <property type="entry name" value="ATPase domain of HSP90 chaperone/DNA topoisomerase II/histidine kinase"/>
    <property type="match status" value="1"/>
</dbReference>